<dbReference type="AlphaFoldDB" id="A0A0A8Z286"/>
<reference evidence="1" key="2">
    <citation type="journal article" date="2015" name="Data Brief">
        <title>Shoot transcriptome of the giant reed, Arundo donax.</title>
        <authorList>
            <person name="Barrero R.A."/>
            <person name="Guerrero F.D."/>
            <person name="Moolhuijzen P."/>
            <person name="Goolsby J.A."/>
            <person name="Tidwell J."/>
            <person name="Bellgard S.E."/>
            <person name="Bellgard M.I."/>
        </authorList>
    </citation>
    <scope>NUCLEOTIDE SEQUENCE</scope>
    <source>
        <tissue evidence="1">Shoot tissue taken approximately 20 cm above the soil surface</tissue>
    </source>
</reference>
<sequence>MPATITSLISLITKWKNTIFCTTQTRRPAESLQ</sequence>
<organism evidence="1">
    <name type="scientific">Arundo donax</name>
    <name type="common">Giant reed</name>
    <name type="synonym">Donax arundinaceus</name>
    <dbReference type="NCBI Taxonomy" id="35708"/>
    <lineage>
        <taxon>Eukaryota</taxon>
        <taxon>Viridiplantae</taxon>
        <taxon>Streptophyta</taxon>
        <taxon>Embryophyta</taxon>
        <taxon>Tracheophyta</taxon>
        <taxon>Spermatophyta</taxon>
        <taxon>Magnoliopsida</taxon>
        <taxon>Liliopsida</taxon>
        <taxon>Poales</taxon>
        <taxon>Poaceae</taxon>
        <taxon>PACMAD clade</taxon>
        <taxon>Arundinoideae</taxon>
        <taxon>Arundineae</taxon>
        <taxon>Arundo</taxon>
    </lineage>
</organism>
<proteinExistence type="predicted"/>
<protein>
    <submittedName>
        <fullName evidence="1">Uncharacterized protein</fullName>
    </submittedName>
</protein>
<accession>A0A0A8Z286</accession>
<name>A0A0A8Z286_ARUDO</name>
<evidence type="ECO:0000313" key="1">
    <source>
        <dbReference type="EMBL" id="JAD28967.1"/>
    </source>
</evidence>
<reference evidence="1" key="1">
    <citation type="submission" date="2014-09" db="EMBL/GenBank/DDBJ databases">
        <authorList>
            <person name="Magalhaes I.L.F."/>
            <person name="Oliveira U."/>
            <person name="Santos F.R."/>
            <person name="Vidigal T.H.D.A."/>
            <person name="Brescovit A.D."/>
            <person name="Santos A.J."/>
        </authorList>
    </citation>
    <scope>NUCLEOTIDE SEQUENCE</scope>
    <source>
        <tissue evidence="1">Shoot tissue taken approximately 20 cm above the soil surface</tissue>
    </source>
</reference>
<dbReference type="EMBL" id="GBRH01268928">
    <property type="protein sequence ID" value="JAD28967.1"/>
    <property type="molecule type" value="Transcribed_RNA"/>
</dbReference>